<gene>
    <name evidence="3" type="ORF">N7492_006594</name>
</gene>
<dbReference type="Proteomes" id="UP001146351">
    <property type="component" value="Unassembled WGS sequence"/>
</dbReference>
<keyword evidence="4" id="KW-1185">Reference proteome</keyword>
<sequence length="310" mass="35253">MATVPPQRTRVNAVSPTVLLWNYELQRENKGLMEDHATLQDRLTEAEKLTRRVTKCLEDLVTIVASLASTMNNTAHNDSSRLQALRSQLRHTLAPLAEYAEAIEKNSFLTDCIADLEKLNHLPAGCILESATPLTNDARFNIVADSLLCTHSRASSTTSTSSSTSAQDSTGKSPAHAHAVQDMLSSVMQQNELSLEDYYDAAFHFRRRQKRLKRVNDDLFIDAFLAGLDNALYRRRMTHWMRKEGWSWAWLEHIVMFIILEEEYMAKQEFALAHKFEDGSYLLPDGSREHRFIILPPITEEDLTPSECSQ</sequence>
<dbReference type="EMBL" id="JAPQKO010000005">
    <property type="protein sequence ID" value="KAJ5161202.1"/>
    <property type="molecule type" value="Genomic_DNA"/>
</dbReference>
<comment type="caution">
    <text evidence="3">The sequence shown here is derived from an EMBL/GenBank/DDBJ whole genome shotgun (WGS) entry which is preliminary data.</text>
</comment>
<keyword evidence="1" id="KW-0175">Coiled coil</keyword>
<evidence type="ECO:0000256" key="1">
    <source>
        <dbReference type="SAM" id="Coils"/>
    </source>
</evidence>
<feature type="compositionally biased region" description="Low complexity" evidence="2">
    <location>
        <begin position="154"/>
        <end position="173"/>
    </location>
</feature>
<evidence type="ECO:0000256" key="2">
    <source>
        <dbReference type="SAM" id="MobiDB-lite"/>
    </source>
</evidence>
<evidence type="ECO:0000313" key="3">
    <source>
        <dbReference type="EMBL" id="KAJ5161202.1"/>
    </source>
</evidence>
<reference evidence="3" key="2">
    <citation type="journal article" date="2023" name="IMA Fungus">
        <title>Comparative genomic study of the Penicillium genus elucidates a diverse pangenome and 15 lateral gene transfer events.</title>
        <authorList>
            <person name="Petersen C."/>
            <person name="Sorensen T."/>
            <person name="Nielsen M.R."/>
            <person name="Sondergaard T.E."/>
            <person name="Sorensen J.L."/>
            <person name="Fitzpatrick D.A."/>
            <person name="Frisvad J.C."/>
            <person name="Nielsen K.L."/>
        </authorList>
    </citation>
    <scope>NUCLEOTIDE SEQUENCE</scope>
    <source>
        <strain evidence="3">IBT 21917</strain>
    </source>
</reference>
<feature type="region of interest" description="Disordered" evidence="2">
    <location>
        <begin position="154"/>
        <end position="175"/>
    </location>
</feature>
<dbReference type="OrthoDB" id="4358419at2759"/>
<organism evidence="3 4">
    <name type="scientific">Penicillium capsulatum</name>
    <dbReference type="NCBI Taxonomy" id="69766"/>
    <lineage>
        <taxon>Eukaryota</taxon>
        <taxon>Fungi</taxon>
        <taxon>Dikarya</taxon>
        <taxon>Ascomycota</taxon>
        <taxon>Pezizomycotina</taxon>
        <taxon>Eurotiomycetes</taxon>
        <taxon>Eurotiomycetidae</taxon>
        <taxon>Eurotiales</taxon>
        <taxon>Aspergillaceae</taxon>
        <taxon>Penicillium</taxon>
    </lineage>
</organism>
<dbReference type="AlphaFoldDB" id="A0A9W9I121"/>
<protein>
    <submittedName>
        <fullName evidence="3">Uncharacterized protein</fullName>
    </submittedName>
</protein>
<evidence type="ECO:0000313" key="4">
    <source>
        <dbReference type="Proteomes" id="UP001146351"/>
    </source>
</evidence>
<reference evidence="3" key="1">
    <citation type="submission" date="2022-11" db="EMBL/GenBank/DDBJ databases">
        <authorList>
            <person name="Petersen C."/>
        </authorList>
    </citation>
    <scope>NUCLEOTIDE SEQUENCE</scope>
    <source>
        <strain evidence="3">IBT 21917</strain>
    </source>
</reference>
<proteinExistence type="predicted"/>
<feature type="coiled-coil region" evidence="1">
    <location>
        <begin position="22"/>
        <end position="49"/>
    </location>
</feature>
<name>A0A9W9I121_9EURO</name>
<accession>A0A9W9I121</accession>